<feature type="domain" description="3-beta hydroxysteroid dehydrogenase/isomerase" evidence="1">
    <location>
        <begin position="94"/>
        <end position="336"/>
    </location>
</feature>
<protein>
    <recommendedName>
        <fullName evidence="1">3-beta hydroxysteroid dehydrogenase/isomerase domain-containing protein</fullName>
    </recommendedName>
</protein>
<dbReference type="Gene3D" id="3.40.50.720">
    <property type="entry name" value="NAD(P)-binding Rossmann-like Domain"/>
    <property type="match status" value="1"/>
</dbReference>
<dbReference type="GO" id="GO:0006694">
    <property type="term" value="P:steroid biosynthetic process"/>
    <property type="evidence" value="ECO:0007669"/>
    <property type="project" value="InterPro"/>
</dbReference>
<dbReference type="Proteomes" id="UP000054302">
    <property type="component" value="Unassembled WGS sequence"/>
</dbReference>
<evidence type="ECO:0000259" key="1">
    <source>
        <dbReference type="Pfam" id="PF01073"/>
    </source>
</evidence>
<dbReference type="OMA" id="EAERWCV"/>
<dbReference type="PROSITE" id="PS51257">
    <property type="entry name" value="PROKAR_LIPOPROTEIN"/>
    <property type="match status" value="1"/>
</dbReference>
<gene>
    <name evidence="2" type="ORF">PV10_06506</name>
</gene>
<dbReference type="GeneID" id="27324351"/>
<evidence type="ECO:0000313" key="2">
    <source>
        <dbReference type="EMBL" id="KIV92027.1"/>
    </source>
</evidence>
<sequence>MAPPNRPSVTYGTVLIVGGCGFLGSRLVDQLLNFPSEDDATYLTIASDGEIESPKSKAQLLRTTFPSLRSRFPTTSTSTKVHALDLHCTRNLFPNCTYHDADITSPSALLEVFRKVKPDVVINTASPSWEAPHEILRKVNIEGTRTLLEVAGGKHGDWGARCKVFVHTSSASVIHDGESDLINADESYPYVCPNPREYYSETKVHAEQIVLEANDKPEYGHMLTCAVRPAGIVGEGDLAGFTGGILKTASVAPAWQLHVQLGANNNLFDNTYVHNVVYGLLCATQALLVTVQRRLDGKAVILEHEKVDGEAFNVTNNSPAYFWDSSRYLWTRYGRTVNIDKVWQVPTELAQFVGAAAETFNWLTGRQGKLNRQTVKYACINRYYSCTKLQRRTGYKPLVPIDEGFARSVLWYRENEAKEAKLASEKKGQ</sequence>
<dbReference type="GO" id="GO:0016616">
    <property type="term" value="F:oxidoreductase activity, acting on the CH-OH group of donors, NAD or NADP as acceptor"/>
    <property type="evidence" value="ECO:0007669"/>
    <property type="project" value="InterPro"/>
</dbReference>
<name>A0A0D1ZBH8_EXOME</name>
<evidence type="ECO:0000313" key="3">
    <source>
        <dbReference type="Proteomes" id="UP000054302"/>
    </source>
</evidence>
<organism evidence="2 3">
    <name type="scientific">Exophiala mesophila</name>
    <name type="common">Black yeast-like fungus</name>
    <dbReference type="NCBI Taxonomy" id="212818"/>
    <lineage>
        <taxon>Eukaryota</taxon>
        <taxon>Fungi</taxon>
        <taxon>Dikarya</taxon>
        <taxon>Ascomycota</taxon>
        <taxon>Pezizomycotina</taxon>
        <taxon>Eurotiomycetes</taxon>
        <taxon>Chaetothyriomycetidae</taxon>
        <taxon>Chaetothyriales</taxon>
        <taxon>Herpotrichiellaceae</taxon>
        <taxon>Exophiala</taxon>
    </lineage>
</organism>
<dbReference type="InterPro" id="IPR036291">
    <property type="entry name" value="NAD(P)-bd_dom_sf"/>
</dbReference>
<dbReference type="HOGENOM" id="CLU_007383_6_8_1"/>
<proteinExistence type="predicted"/>
<dbReference type="RefSeq" id="XP_016223601.1">
    <property type="nucleotide sequence ID" value="XM_016371308.1"/>
</dbReference>
<dbReference type="VEuPathDB" id="FungiDB:PV10_06506"/>
<dbReference type="AlphaFoldDB" id="A0A0D1ZBH8"/>
<keyword evidence="3" id="KW-1185">Reference proteome</keyword>
<dbReference type="InterPro" id="IPR002225">
    <property type="entry name" value="3Beta_OHSteriod_DH/Estase"/>
</dbReference>
<dbReference type="PANTHER" id="PTHR43000">
    <property type="entry name" value="DTDP-D-GLUCOSE 4,6-DEHYDRATASE-RELATED"/>
    <property type="match status" value="1"/>
</dbReference>
<dbReference type="EMBL" id="KN847523">
    <property type="protein sequence ID" value="KIV92027.1"/>
    <property type="molecule type" value="Genomic_DNA"/>
</dbReference>
<accession>A0A0D1ZBH8</accession>
<dbReference type="SUPFAM" id="SSF51735">
    <property type="entry name" value="NAD(P)-binding Rossmann-fold domains"/>
    <property type="match status" value="1"/>
</dbReference>
<dbReference type="OrthoDB" id="10058185at2759"/>
<dbReference type="Pfam" id="PF01073">
    <property type="entry name" value="3Beta_HSD"/>
    <property type="match status" value="1"/>
</dbReference>
<reference evidence="2 3" key="1">
    <citation type="submission" date="2015-01" db="EMBL/GenBank/DDBJ databases">
        <title>The Genome Sequence of Exophiala mesophila CBS40295.</title>
        <authorList>
            <consortium name="The Broad Institute Genomics Platform"/>
            <person name="Cuomo C."/>
            <person name="de Hoog S."/>
            <person name="Gorbushina A."/>
            <person name="Stielow B."/>
            <person name="Teixiera M."/>
            <person name="Abouelleil A."/>
            <person name="Chapman S.B."/>
            <person name="Priest M."/>
            <person name="Young S.K."/>
            <person name="Wortman J."/>
            <person name="Nusbaum C."/>
            <person name="Birren B."/>
        </authorList>
    </citation>
    <scope>NUCLEOTIDE SEQUENCE [LARGE SCALE GENOMIC DNA]</scope>
    <source>
        <strain evidence="2 3">CBS 40295</strain>
    </source>
</reference>
<dbReference type="STRING" id="212818.A0A0D1ZBH8"/>